<feature type="domain" description="Orn/Lys/Arg decarboxylases family 1 pyridoxal-P attachment site" evidence="6">
    <location>
        <begin position="13"/>
        <end position="286"/>
    </location>
</feature>
<comment type="caution">
    <text evidence="8">The sequence shown here is derived from an EMBL/GenBank/DDBJ whole genome shotgun (WGS) entry which is preliminary data.</text>
</comment>
<gene>
    <name evidence="8" type="ORF">RAK27_12060</name>
</gene>
<evidence type="ECO:0000256" key="3">
    <source>
        <dbReference type="ARBA" id="ARBA00022793"/>
    </source>
</evidence>
<dbReference type="SUPFAM" id="SSF55904">
    <property type="entry name" value="Ornithine decarboxylase C-terminal domain"/>
    <property type="match status" value="1"/>
</dbReference>
<dbReference type="SUPFAM" id="SSF53383">
    <property type="entry name" value="PLP-dependent transferases"/>
    <property type="match status" value="1"/>
</dbReference>
<sequence length="481" mass="53913">MGEKKNFDQKQRPLFDALKKHNKQEKISFHVPGHKNGLNWLEDMAAFRGILPFDQTEVTGLDYLHEAEGAIKKSQDLLTNFYQSQQSYYLVNGSTVGNLAMILGTTQKGDRVFVDRNVHQSIIHGLELNELRPIFLAPEIESKHQSPVGISLATLQKALLAYPDVKALILTYPTYAGDIYPIEELLDLAKAHNCLTLVDEAHGAHFILGEQNASFPKSALFLGADIVVQSAHKMLPALTQSAYLHIGNNLTEEQKSKVEHYLHMLQSSSPSYLLMLSLEYARWFLASLTAADLEAGLVLVKNWKYFFEEQGLNAEISGDPLKLILRYQGLNGIELGKKLEKSGLFPELVDHEKIVLTFPLIKENQDLGAFSEFDKCQLGLEKSSEKRNNFIVNGHYSRLSELELTYAAQVGLMSEKIMWRTSIGRIAAENITPYPPGVPLALKGEKIQQEHITQLAGWLSQGARVVGLTEQGEIQVYLEEK</sequence>
<protein>
    <submittedName>
        <fullName evidence="8">Aminotransferase class I/II-fold pyridoxal phosphate-dependent enzyme</fullName>
    </submittedName>
</protein>
<dbReference type="Proteomes" id="UP001290462">
    <property type="component" value="Unassembled WGS sequence"/>
</dbReference>
<organism evidence="8 9">
    <name type="scientific">Carnobacterium maltaromaticum</name>
    <name type="common">Carnobacterium piscicola</name>
    <dbReference type="NCBI Taxonomy" id="2751"/>
    <lineage>
        <taxon>Bacteria</taxon>
        <taxon>Bacillati</taxon>
        <taxon>Bacillota</taxon>
        <taxon>Bacilli</taxon>
        <taxon>Lactobacillales</taxon>
        <taxon>Carnobacteriaceae</taxon>
        <taxon>Carnobacterium</taxon>
    </lineage>
</organism>
<dbReference type="RefSeq" id="WP_322809227.1">
    <property type="nucleotide sequence ID" value="NZ_JAVBVO010000003.1"/>
</dbReference>
<dbReference type="PANTHER" id="PTHR43277">
    <property type="entry name" value="ARGININE DECARBOXYLASE"/>
    <property type="match status" value="1"/>
</dbReference>
<evidence type="ECO:0000313" key="9">
    <source>
        <dbReference type="Proteomes" id="UP001290462"/>
    </source>
</evidence>
<evidence type="ECO:0000256" key="4">
    <source>
        <dbReference type="ARBA" id="ARBA00022898"/>
    </source>
</evidence>
<accession>A0AAW9JVS3</accession>
<dbReference type="InterPro" id="IPR036633">
    <property type="entry name" value="Prn/Lys/Arg_de-COase_C_sf"/>
</dbReference>
<evidence type="ECO:0000259" key="6">
    <source>
        <dbReference type="Pfam" id="PF01276"/>
    </source>
</evidence>
<evidence type="ECO:0000313" key="8">
    <source>
        <dbReference type="EMBL" id="MDZ5759399.1"/>
    </source>
</evidence>
<dbReference type="GO" id="GO:0008483">
    <property type="term" value="F:transaminase activity"/>
    <property type="evidence" value="ECO:0007669"/>
    <property type="project" value="UniProtKB-KW"/>
</dbReference>
<keyword evidence="3" id="KW-0210">Decarboxylase</keyword>
<keyword evidence="8" id="KW-0808">Transferase</keyword>
<proteinExistence type="inferred from homology"/>
<dbReference type="GO" id="GO:0016831">
    <property type="term" value="F:carboxy-lyase activity"/>
    <property type="evidence" value="ECO:0007669"/>
    <property type="project" value="UniProtKB-KW"/>
</dbReference>
<feature type="domain" description="Orn/Lys/Arg decarboxylase C-terminal" evidence="7">
    <location>
        <begin position="408"/>
        <end position="452"/>
    </location>
</feature>
<dbReference type="PANTHER" id="PTHR43277:SF3">
    <property type="entry name" value="DECARBOXYLASE, PUTATIVE-RELATED"/>
    <property type="match status" value="1"/>
</dbReference>
<name>A0AAW9JVS3_CARML</name>
<dbReference type="Gene3D" id="3.90.105.10">
    <property type="entry name" value="Molybdopterin biosynthesis moea protein, domain 2"/>
    <property type="match status" value="1"/>
</dbReference>
<dbReference type="InterPro" id="IPR000310">
    <property type="entry name" value="Orn/Lys/Arg_deCO2ase_major_dom"/>
</dbReference>
<dbReference type="Pfam" id="PF03711">
    <property type="entry name" value="OKR_DC_1_C"/>
    <property type="match status" value="1"/>
</dbReference>
<evidence type="ECO:0000256" key="1">
    <source>
        <dbReference type="ARBA" id="ARBA00001933"/>
    </source>
</evidence>
<dbReference type="EMBL" id="JAVBVO010000003">
    <property type="protein sequence ID" value="MDZ5759399.1"/>
    <property type="molecule type" value="Genomic_DNA"/>
</dbReference>
<dbReference type="InterPro" id="IPR015424">
    <property type="entry name" value="PyrdxlP-dep_Trfase"/>
</dbReference>
<dbReference type="Pfam" id="PF01276">
    <property type="entry name" value="OKR_DC_1"/>
    <property type="match status" value="1"/>
</dbReference>
<keyword evidence="8" id="KW-0032">Aminotransferase</keyword>
<evidence type="ECO:0000256" key="5">
    <source>
        <dbReference type="ARBA" id="ARBA00023239"/>
    </source>
</evidence>
<dbReference type="Gene3D" id="3.40.640.10">
    <property type="entry name" value="Type I PLP-dependent aspartate aminotransferase-like (Major domain)"/>
    <property type="match status" value="1"/>
</dbReference>
<evidence type="ECO:0000259" key="7">
    <source>
        <dbReference type="Pfam" id="PF03711"/>
    </source>
</evidence>
<keyword evidence="5" id="KW-0456">Lyase</keyword>
<keyword evidence="4" id="KW-0663">Pyridoxal phosphate</keyword>
<comment type="cofactor">
    <cofactor evidence="1">
        <name>pyridoxal 5'-phosphate</name>
        <dbReference type="ChEBI" id="CHEBI:597326"/>
    </cofactor>
</comment>
<comment type="similarity">
    <text evidence="2">Belongs to the Orn/Lys/Arg decarboxylase class-I family.</text>
</comment>
<dbReference type="AlphaFoldDB" id="A0AAW9JVS3"/>
<dbReference type="InterPro" id="IPR015421">
    <property type="entry name" value="PyrdxlP-dep_Trfase_major"/>
</dbReference>
<evidence type="ECO:0000256" key="2">
    <source>
        <dbReference type="ARBA" id="ARBA00010671"/>
    </source>
</evidence>
<dbReference type="InterPro" id="IPR052357">
    <property type="entry name" value="Orn_Lys_Arg_decarboxylase-I"/>
</dbReference>
<reference evidence="8" key="1">
    <citation type="submission" date="2023-08" db="EMBL/GenBank/DDBJ databases">
        <title>Genomic characterization of piscicolin 126 produced by Carnobacterium maltaromaticum CM22 strain isolated from salmon (Salmo salar).</title>
        <authorList>
            <person name="Gonzalez-Gragera E."/>
            <person name="Garcia-Lopez J.D."/>
            <person name="Teso-Perez C."/>
            <person name="Gimenez-Hernandez I."/>
            <person name="Peralta-Sanchez J.M."/>
            <person name="Valdivia E."/>
            <person name="Montalban-Lopez M."/>
            <person name="Martin-Platero A.M."/>
            <person name="Banos A."/>
            <person name="Martinez-Bueno M."/>
        </authorList>
    </citation>
    <scope>NUCLEOTIDE SEQUENCE</scope>
    <source>
        <strain evidence="8">CM22</strain>
    </source>
</reference>
<dbReference type="InterPro" id="IPR008286">
    <property type="entry name" value="Prn/Lys/Arg_de-COase_C"/>
</dbReference>